<dbReference type="Proteomes" id="UP000236291">
    <property type="component" value="Unassembled WGS sequence"/>
</dbReference>
<protein>
    <submittedName>
        <fullName evidence="1">Uncharacterized protein</fullName>
    </submittedName>
</protein>
<evidence type="ECO:0000313" key="2">
    <source>
        <dbReference type="Proteomes" id="UP000236291"/>
    </source>
</evidence>
<gene>
    <name evidence="1" type="ORF">L195_g052527</name>
</gene>
<reference evidence="1 2" key="1">
    <citation type="journal article" date="2014" name="Am. J. Bot.">
        <title>Genome assembly and annotation for red clover (Trifolium pratense; Fabaceae).</title>
        <authorList>
            <person name="Istvanek J."/>
            <person name="Jaros M."/>
            <person name="Krenek A."/>
            <person name="Repkova J."/>
        </authorList>
    </citation>
    <scope>NUCLEOTIDE SEQUENCE [LARGE SCALE GENOMIC DNA]</scope>
    <source>
        <strain evidence="2">cv. Tatra</strain>
        <tissue evidence="1">Young leaves</tissue>
    </source>
</reference>
<name>A0A2K3K5K5_TRIPR</name>
<dbReference type="AlphaFoldDB" id="A0A2K3K5K5"/>
<accession>A0A2K3K5K5</accession>
<dbReference type="EMBL" id="ASHM01085601">
    <property type="protein sequence ID" value="PNX61568.1"/>
    <property type="molecule type" value="Genomic_DNA"/>
</dbReference>
<feature type="non-terminal residue" evidence="1">
    <location>
        <position position="1"/>
    </location>
</feature>
<dbReference type="InterPro" id="IPR007750">
    <property type="entry name" value="DUF674"/>
</dbReference>
<dbReference type="Pfam" id="PF05056">
    <property type="entry name" value="DUF674"/>
    <property type="match status" value="1"/>
</dbReference>
<comment type="caution">
    <text evidence="1">The sequence shown here is derived from an EMBL/GenBank/DDBJ whole genome shotgun (WGS) entry which is preliminary data.</text>
</comment>
<evidence type="ECO:0000313" key="1">
    <source>
        <dbReference type="EMBL" id="PNX61568.1"/>
    </source>
</evidence>
<sequence length="113" mass="12992">RNPCEALCMKLFLNVDDTEPSSKIFVCDSCKTFTTFKNLECTCGKPINTQPQNLDSKGQEKDCAKFHYDLYFLKELGYSDLTQLEEITHNIGKQEYASPFRIYQLVLGTLIIH</sequence>
<reference evidence="1 2" key="2">
    <citation type="journal article" date="2017" name="Front. Plant Sci.">
        <title>Gene Classification and Mining of Molecular Markers Useful in Red Clover (Trifolium pratense) Breeding.</title>
        <authorList>
            <person name="Istvanek J."/>
            <person name="Dluhosova J."/>
            <person name="Dluhos P."/>
            <person name="Patkova L."/>
            <person name="Nedelnik J."/>
            <person name="Repkova J."/>
        </authorList>
    </citation>
    <scope>NUCLEOTIDE SEQUENCE [LARGE SCALE GENOMIC DNA]</scope>
    <source>
        <strain evidence="2">cv. Tatra</strain>
        <tissue evidence="1">Young leaves</tissue>
    </source>
</reference>
<organism evidence="1 2">
    <name type="scientific">Trifolium pratense</name>
    <name type="common">Red clover</name>
    <dbReference type="NCBI Taxonomy" id="57577"/>
    <lineage>
        <taxon>Eukaryota</taxon>
        <taxon>Viridiplantae</taxon>
        <taxon>Streptophyta</taxon>
        <taxon>Embryophyta</taxon>
        <taxon>Tracheophyta</taxon>
        <taxon>Spermatophyta</taxon>
        <taxon>Magnoliopsida</taxon>
        <taxon>eudicotyledons</taxon>
        <taxon>Gunneridae</taxon>
        <taxon>Pentapetalae</taxon>
        <taxon>rosids</taxon>
        <taxon>fabids</taxon>
        <taxon>Fabales</taxon>
        <taxon>Fabaceae</taxon>
        <taxon>Papilionoideae</taxon>
        <taxon>50 kb inversion clade</taxon>
        <taxon>NPAAA clade</taxon>
        <taxon>Hologalegina</taxon>
        <taxon>IRL clade</taxon>
        <taxon>Trifolieae</taxon>
        <taxon>Trifolium</taxon>
    </lineage>
</organism>
<proteinExistence type="predicted"/>